<dbReference type="SUPFAM" id="SSF46689">
    <property type="entry name" value="Homeodomain-like"/>
    <property type="match status" value="1"/>
</dbReference>
<keyword evidence="3" id="KW-0158">Chromosome</keyword>
<evidence type="ECO:0000256" key="4">
    <source>
        <dbReference type="ARBA" id="ARBA00023015"/>
    </source>
</evidence>
<feature type="coiled-coil region" evidence="11">
    <location>
        <begin position="238"/>
        <end position="275"/>
    </location>
</feature>
<dbReference type="Gene3D" id="1.10.10.10">
    <property type="entry name" value="Winged helix-like DNA-binding domain superfamily/Winged helix DNA-binding domain"/>
    <property type="match status" value="1"/>
</dbReference>
<evidence type="ECO:0000256" key="7">
    <source>
        <dbReference type="ARBA" id="ARBA00023163"/>
    </source>
</evidence>
<protein>
    <recommendedName>
        <fullName evidence="9">MYB transcription factor</fullName>
    </recommendedName>
</protein>
<dbReference type="FunFam" id="1.10.246.220:FF:000002">
    <property type="entry name" value="Telomere repeat-binding factor 1"/>
    <property type="match status" value="1"/>
</dbReference>
<dbReference type="KEGG" id="cqi:110697713"/>
<evidence type="ECO:0000256" key="2">
    <source>
        <dbReference type="ARBA" id="ARBA00004604"/>
    </source>
</evidence>
<dbReference type="InterPro" id="IPR036390">
    <property type="entry name" value="WH_DNA-bd_sf"/>
</dbReference>
<proteinExistence type="predicted"/>
<comment type="function">
    <text evidence="10">Binds preferentially double-stranded telomeric repeats.</text>
</comment>
<sequence length="291" mass="32395">MGAPKQKWTAEEEAALKAGVRKHGSGKWQTILRDPEFSNVLCSRSNVDLKDKWRNINVTLSGLGSREKARLALKRNPQIPKLDDKPSVVNHFRSDEDAVEDELVGTPSETVQVADSKKTYTRLDNLILEAITTLQEPKGCDRNAIAMYIEERFWAPPNFSKLLASKLKFMASNGQLIKVKHRYRISESLPYSETRKDLLDSKYKDHAKLESKELKIFTRSEVVAELGKMKSLSPHEAASAAARAVAEAEVAIMEAEKATREAEAAEAEAEAAKVFAEAAIKALKCQNLRAC</sequence>
<keyword evidence="8" id="KW-0539">Nucleus</keyword>
<dbReference type="InterPro" id="IPR044597">
    <property type="entry name" value="SMH1-6"/>
</dbReference>
<reference evidence="15" key="1">
    <citation type="journal article" date="2017" name="Nature">
        <title>The genome of Chenopodium quinoa.</title>
        <authorList>
            <person name="Jarvis D.E."/>
            <person name="Ho Y.S."/>
            <person name="Lightfoot D.J."/>
            <person name="Schmoeckel S.M."/>
            <person name="Li B."/>
            <person name="Borm T.J.A."/>
            <person name="Ohyanagi H."/>
            <person name="Mineta K."/>
            <person name="Michell C.T."/>
            <person name="Saber N."/>
            <person name="Kharbatia N.M."/>
            <person name="Rupper R.R."/>
            <person name="Sharp A.R."/>
            <person name="Dally N."/>
            <person name="Boughton B.A."/>
            <person name="Woo Y.H."/>
            <person name="Gao G."/>
            <person name="Schijlen E.G.W.M."/>
            <person name="Guo X."/>
            <person name="Momin A.A."/>
            <person name="Negrao S."/>
            <person name="Al-Babili S."/>
            <person name="Gehring C."/>
            <person name="Roessner U."/>
            <person name="Jung C."/>
            <person name="Murphy K."/>
            <person name="Arold S.T."/>
            <person name="Gojobori T."/>
            <person name="van der Linden C.G."/>
            <person name="van Loo E.N."/>
            <person name="Jellen E.N."/>
            <person name="Maughan P.J."/>
            <person name="Tester M."/>
        </authorList>
    </citation>
    <scope>NUCLEOTIDE SEQUENCE [LARGE SCALE GENOMIC DNA]</scope>
    <source>
        <strain evidence="15">cv. PI 614886</strain>
    </source>
</reference>
<keyword evidence="16" id="KW-1185">Reference proteome</keyword>
<dbReference type="InterPro" id="IPR017930">
    <property type="entry name" value="Myb_dom"/>
</dbReference>
<dbReference type="GO" id="GO:0000786">
    <property type="term" value="C:nucleosome"/>
    <property type="evidence" value="ECO:0007669"/>
    <property type="project" value="InterPro"/>
</dbReference>
<dbReference type="Pfam" id="PF00538">
    <property type="entry name" value="Linker_histone"/>
    <property type="match status" value="1"/>
</dbReference>
<dbReference type="Pfam" id="PF00249">
    <property type="entry name" value="Myb_DNA-binding"/>
    <property type="match status" value="1"/>
</dbReference>
<dbReference type="InterPro" id="IPR005818">
    <property type="entry name" value="Histone_H1/H5_H15"/>
</dbReference>
<accession>A0A803N4X3</accession>
<evidence type="ECO:0000256" key="11">
    <source>
        <dbReference type="SAM" id="Coils"/>
    </source>
</evidence>
<dbReference type="OrthoDB" id="608866at2759"/>
<keyword evidence="5 11" id="KW-0175">Coiled coil</keyword>
<dbReference type="GO" id="GO:0005730">
    <property type="term" value="C:nucleolus"/>
    <property type="evidence" value="ECO:0007669"/>
    <property type="project" value="UniProtKB-SubCell"/>
</dbReference>
<dbReference type="SUPFAM" id="SSF46785">
    <property type="entry name" value="Winged helix' DNA-binding domain"/>
    <property type="match status" value="1"/>
</dbReference>
<dbReference type="PANTHER" id="PTHR46267:SF11">
    <property type="entry name" value="TELOMERE REPEAT-BINDING FACTOR 2"/>
    <property type="match status" value="1"/>
</dbReference>
<evidence type="ECO:0000256" key="3">
    <source>
        <dbReference type="ARBA" id="ARBA00022454"/>
    </source>
</evidence>
<gene>
    <name evidence="15" type="primary">LOC110697713</name>
</gene>
<feature type="domain" description="Myb-like" evidence="12">
    <location>
        <begin position="5"/>
        <end position="57"/>
    </location>
</feature>
<evidence type="ECO:0000256" key="5">
    <source>
        <dbReference type="ARBA" id="ARBA00023054"/>
    </source>
</evidence>
<dbReference type="PROSITE" id="PS51504">
    <property type="entry name" value="H15"/>
    <property type="match status" value="1"/>
</dbReference>
<dbReference type="GeneID" id="110697713"/>
<dbReference type="InterPro" id="IPR036388">
    <property type="entry name" value="WH-like_DNA-bd_sf"/>
</dbReference>
<evidence type="ECO:0000313" key="16">
    <source>
        <dbReference type="Proteomes" id="UP000596660"/>
    </source>
</evidence>
<evidence type="ECO:0000259" key="14">
    <source>
        <dbReference type="PROSITE" id="PS51504"/>
    </source>
</evidence>
<keyword evidence="4" id="KW-0805">Transcription regulation</keyword>
<dbReference type="SMART" id="SM00717">
    <property type="entry name" value="SANT"/>
    <property type="match status" value="1"/>
</dbReference>
<dbReference type="GO" id="GO:0006334">
    <property type="term" value="P:nucleosome assembly"/>
    <property type="evidence" value="ECO:0007669"/>
    <property type="project" value="InterPro"/>
</dbReference>
<keyword evidence="6" id="KW-0238">DNA-binding</keyword>
<dbReference type="InterPro" id="IPR009057">
    <property type="entry name" value="Homeodomain-like_sf"/>
</dbReference>
<dbReference type="Proteomes" id="UP000596660">
    <property type="component" value="Unplaced"/>
</dbReference>
<dbReference type="SMART" id="SM00526">
    <property type="entry name" value="H15"/>
    <property type="match status" value="1"/>
</dbReference>
<evidence type="ECO:0000256" key="10">
    <source>
        <dbReference type="ARBA" id="ARBA00053063"/>
    </source>
</evidence>
<feature type="domain" description="H15" evidence="14">
    <location>
        <begin position="116"/>
        <end position="187"/>
    </location>
</feature>
<organism evidence="15 16">
    <name type="scientific">Chenopodium quinoa</name>
    <name type="common">Quinoa</name>
    <dbReference type="NCBI Taxonomy" id="63459"/>
    <lineage>
        <taxon>Eukaryota</taxon>
        <taxon>Viridiplantae</taxon>
        <taxon>Streptophyta</taxon>
        <taxon>Embryophyta</taxon>
        <taxon>Tracheophyta</taxon>
        <taxon>Spermatophyta</taxon>
        <taxon>Magnoliopsida</taxon>
        <taxon>eudicotyledons</taxon>
        <taxon>Gunneridae</taxon>
        <taxon>Pentapetalae</taxon>
        <taxon>Caryophyllales</taxon>
        <taxon>Chenopodiaceae</taxon>
        <taxon>Chenopodioideae</taxon>
        <taxon>Atripliceae</taxon>
        <taxon>Chenopodium</taxon>
    </lineage>
</organism>
<keyword evidence="7" id="KW-0804">Transcription</keyword>
<dbReference type="Gene3D" id="1.10.10.60">
    <property type="entry name" value="Homeodomain-like"/>
    <property type="match status" value="1"/>
</dbReference>
<dbReference type="PROSITE" id="PS51294">
    <property type="entry name" value="HTH_MYB"/>
    <property type="match status" value="1"/>
</dbReference>
<feature type="domain" description="HTH myb-type" evidence="13">
    <location>
        <begin position="1"/>
        <end position="61"/>
    </location>
</feature>
<evidence type="ECO:0000313" key="15">
    <source>
        <dbReference type="EnsemblPlants" id="AUR62040490-RA:cds"/>
    </source>
</evidence>
<dbReference type="EnsemblPlants" id="AUR62040490-RA">
    <property type="protein sequence ID" value="AUR62040490-RA:cds"/>
    <property type="gene ID" value="AUR62040490"/>
</dbReference>
<dbReference type="PANTHER" id="PTHR46267">
    <property type="entry name" value="SINGLE MYB HISTONE 4"/>
    <property type="match status" value="1"/>
</dbReference>
<dbReference type="FunFam" id="1.10.10.60:FF:000168">
    <property type="entry name" value="Telomere repeat-binding factor 1"/>
    <property type="match status" value="1"/>
</dbReference>
<dbReference type="RefSeq" id="XP_021730788.1">
    <property type="nucleotide sequence ID" value="XM_021875096.1"/>
</dbReference>
<evidence type="ECO:0000259" key="12">
    <source>
        <dbReference type="PROSITE" id="PS50090"/>
    </source>
</evidence>
<dbReference type="InterPro" id="IPR001005">
    <property type="entry name" value="SANT/Myb"/>
</dbReference>
<reference evidence="15" key="2">
    <citation type="submission" date="2021-03" db="UniProtKB">
        <authorList>
            <consortium name="EnsemblPlants"/>
        </authorList>
    </citation>
    <scope>IDENTIFICATION</scope>
</reference>
<evidence type="ECO:0000256" key="6">
    <source>
        <dbReference type="ARBA" id="ARBA00023125"/>
    </source>
</evidence>
<dbReference type="PROSITE" id="PS50090">
    <property type="entry name" value="MYB_LIKE"/>
    <property type="match status" value="1"/>
</dbReference>
<name>A0A803N4X3_CHEQI</name>
<evidence type="ECO:0000259" key="13">
    <source>
        <dbReference type="PROSITE" id="PS51294"/>
    </source>
</evidence>
<evidence type="ECO:0000256" key="9">
    <source>
        <dbReference type="ARBA" id="ARBA00032813"/>
    </source>
</evidence>
<evidence type="ECO:0000256" key="1">
    <source>
        <dbReference type="ARBA" id="ARBA00004286"/>
    </source>
</evidence>
<comment type="subcellular location">
    <subcellularLocation>
        <location evidence="1">Chromosome</location>
    </subcellularLocation>
    <subcellularLocation>
        <location evidence="2">Nucleus</location>
        <location evidence="2">Nucleolus</location>
    </subcellularLocation>
</comment>
<dbReference type="GO" id="GO:0003691">
    <property type="term" value="F:double-stranded telomeric DNA binding"/>
    <property type="evidence" value="ECO:0007669"/>
    <property type="project" value="InterPro"/>
</dbReference>
<dbReference type="CDD" id="cd11660">
    <property type="entry name" value="SANT_TRF"/>
    <property type="match status" value="1"/>
</dbReference>
<dbReference type="Gramene" id="AUR62040490-RA">
    <property type="protein sequence ID" value="AUR62040490-RA:cds"/>
    <property type="gene ID" value="AUR62040490"/>
</dbReference>
<dbReference type="OMA" id="ALKFRIR"/>
<dbReference type="AlphaFoldDB" id="A0A803N4X3"/>
<evidence type="ECO:0000256" key="8">
    <source>
        <dbReference type="ARBA" id="ARBA00023242"/>
    </source>
</evidence>